<dbReference type="OrthoDB" id="8452228at2"/>
<reference evidence="1 2" key="1">
    <citation type="submission" date="2019-03" db="EMBL/GenBank/DDBJ databases">
        <title>Genomic Encyclopedia of Type Strains, Phase IV (KMG-IV): sequencing the most valuable type-strain genomes for metagenomic binning, comparative biology and taxonomic classification.</title>
        <authorList>
            <person name="Goeker M."/>
        </authorList>
    </citation>
    <scope>NUCLEOTIDE SEQUENCE [LARGE SCALE GENOMIC DNA]</scope>
    <source>
        <strain evidence="1 2">DSM 1837</strain>
    </source>
</reference>
<proteinExistence type="predicted"/>
<sequence>MKNLRFSNNAEAVLAAELPSNPNDPSSSFITVATDGWEDKFAPLEGRYGVDDYLHPNQYPTDAECQLVTLTHESNPGQFEVVAIVRHEFGTAAFDVKRNIEGAPGMSWPIGTSMQARVTAATLDSFMQGSEANVPVVSGGVLSIPGGRFSMSAVPHIGRVFAPSDSVYGVNLTGGSPSAVGVSAFVDLGVAPTIEDLDGYGTYQHGHVYLPASPAGQQYGYNAFDGGSIDYTAESPPLVFSSGGDHSIQLVDGAGELHGVLVAVGLPVNISVPFSGSLVVVEEVGFIADYVTATTKPIVSIGDLDQASTPDATRFANNVSLTQITADGHIHRIPITVGGGMSRTLTFRLDTPATGGSFRGRFYWRGFLVQD</sequence>
<evidence type="ECO:0000313" key="2">
    <source>
        <dbReference type="Proteomes" id="UP000295182"/>
    </source>
</evidence>
<evidence type="ECO:0000313" key="1">
    <source>
        <dbReference type="EMBL" id="TCP16920.1"/>
    </source>
</evidence>
<dbReference type="AlphaFoldDB" id="A0A4R2N7J4"/>
<dbReference type="RefSeq" id="WP_119014514.1">
    <property type="nucleotide sequence ID" value="NZ_QXNC01000039.1"/>
</dbReference>
<keyword evidence="2" id="KW-1185">Reference proteome</keyword>
<gene>
    <name evidence="1" type="ORF">EV674_11559</name>
</gene>
<organism evidence="1 2">
    <name type="scientific">Simplicispira metamorpha</name>
    <dbReference type="NCBI Taxonomy" id="80881"/>
    <lineage>
        <taxon>Bacteria</taxon>
        <taxon>Pseudomonadati</taxon>
        <taxon>Pseudomonadota</taxon>
        <taxon>Betaproteobacteria</taxon>
        <taxon>Burkholderiales</taxon>
        <taxon>Comamonadaceae</taxon>
        <taxon>Simplicispira</taxon>
    </lineage>
</organism>
<name>A0A4R2N7J4_9BURK</name>
<accession>A0A4R2N7J4</accession>
<protein>
    <submittedName>
        <fullName evidence="1">Uncharacterized protein</fullName>
    </submittedName>
</protein>
<dbReference type="Proteomes" id="UP000295182">
    <property type="component" value="Unassembled WGS sequence"/>
</dbReference>
<comment type="caution">
    <text evidence="1">The sequence shown here is derived from an EMBL/GenBank/DDBJ whole genome shotgun (WGS) entry which is preliminary data.</text>
</comment>
<dbReference type="EMBL" id="SLXH01000015">
    <property type="protein sequence ID" value="TCP16920.1"/>
    <property type="molecule type" value="Genomic_DNA"/>
</dbReference>